<dbReference type="InterPro" id="IPR018202">
    <property type="entry name" value="Ser_caboxypep_ser_AS"/>
</dbReference>
<gene>
    <name evidence="7" type="ORF">KLDO_g1632.t1</name>
</gene>
<sequence length="472" mass="52488">MGNACGKNWWFLLVVLLLLLPFMVPNFERLVSTAVISHSKEEDYDYSLSANAIDPASLGVDTVNQWSGYLDYQDEKHWFYWFFESRNDPANDPVILVLNGGPGCSSLLTLFMEVGPASIGADLKPIHNPYSWNSNASVIFLDQPVNVGFSYSDERVNSTDDAAKDVYMFLDLFFTKFVNFTSNDFHVAGESYAGHYIPKLAHEIVYVHKNDAKFKLSSVIIGNGLTDPSVQFESFAPMACGGGGFPAILNETMCDSMAVDSQTCKKLTSACSKTDSTEDCIAASTFCGESLIDVIKYTDLNPFDLRGPCEDAHSGFCWKGWEYIDSYLNQRSIQEALGSRASSFVGCSSSVAVDFFKTGDNSKSFQRYVAELLDSNIPVLLFAGDTDFICNWLGNKAWSDALEWTGHEAYEKLPLKPWLSKDGSTQFGEVKNYGPLTFARVYEAGHLVPYYQPEASFEMIISWISKDISLSH</sequence>
<dbReference type="OrthoDB" id="443318at2759"/>
<evidence type="ECO:0000256" key="2">
    <source>
        <dbReference type="ARBA" id="ARBA00022645"/>
    </source>
</evidence>
<keyword evidence="3 6" id="KW-0645">Protease</keyword>
<evidence type="ECO:0000256" key="5">
    <source>
        <dbReference type="ARBA" id="ARBA00023180"/>
    </source>
</evidence>
<dbReference type="InterPro" id="IPR029058">
    <property type="entry name" value="AB_hydrolase_fold"/>
</dbReference>
<dbReference type="PANTHER" id="PTHR11802:SF51">
    <property type="entry name" value="VACUOLAR SERINE-TYPE CARBOXYPEPTIDASE ATG42"/>
    <property type="match status" value="1"/>
</dbReference>
<dbReference type="MEROPS" id="S10.A49"/>
<feature type="chain" id="PRO_5006513906" description="Carboxypeptidase" evidence="6">
    <location>
        <begin position="26"/>
        <end position="472"/>
    </location>
</feature>
<comment type="similarity">
    <text evidence="1 6">Belongs to the peptidase S10 family.</text>
</comment>
<organism evidence="7 8">
    <name type="scientific">Kluyveromyces dobzhanskii CBS 2104</name>
    <dbReference type="NCBI Taxonomy" id="1427455"/>
    <lineage>
        <taxon>Eukaryota</taxon>
        <taxon>Fungi</taxon>
        <taxon>Dikarya</taxon>
        <taxon>Ascomycota</taxon>
        <taxon>Saccharomycotina</taxon>
        <taxon>Saccharomycetes</taxon>
        <taxon>Saccharomycetales</taxon>
        <taxon>Saccharomycetaceae</taxon>
        <taxon>Kluyveromyces</taxon>
    </lineage>
</organism>
<dbReference type="GO" id="GO:0000324">
    <property type="term" value="C:fungal-type vacuole"/>
    <property type="evidence" value="ECO:0007669"/>
    <property type="project" value="TreeGrafter"/>
</dbReference>
<dbReference type="Gene3D" id="1.10.287.410">
    <property type="match status" value="1"/>
</dbReference>
<evidence type="ECO:0000256" key="6">
    <source>
        <dbReference type="RuleBase" id="RU361156"/>
    </source>
</evidence>
<protein>
    <recommendedName>
        <fullName evidence="6">Carboxypeptidase</fullName>
        <ecNumber evidence="6">3.4.16.-</ecNumber>
    </recommendedName>
</protein>
<dbReference type="PANTHER" id="PTHR11802">
    <property type="entry name" value="SERINE PROTEASE FAMILY S10 SERINE CARBOXYPEPTIDASE"/>
    <property type="match status" value="1"/>
</dbReference>
<dbReference type="GO" id="GO:0006508">
    <property type="term" value="P:proteolysis"/>
    <property type="evidence" value="ECO:0007669"/>
    <property type="project" value="UniProtKB-KW"/>
</dbReference>
<keyword evidence="5" id="KW-0325">Glycoprotein</keyword>
<keyword evidence="6" id="KW-0732">Signal</keyword>
<keyword evidence="2 6" id="KW-0121">Carboxypeptidase</keyword>
<dbReference type="SUPFAM" id="SSF53474">
    <property type="entry name" value="alpha/beta-Hydrolases"/>
    <property type="match status" value="1"/>
</dbReference>
<dbReference type="Gene3D" id="3.40.50.1820">
    <property type="entry name" value="alpha/beta hydrolase"/>
    <property type="match status" value="1"/>
</dbReference>
<comment type="caution">
    <text evidence="7">The sequence shown here is derived from an EMBL/GenBank/DDBJ whole genome shotgun (WGS) entry which is preliminary data.</text>
</comment>
<accession>A0A0A8L387</accession>
<reference evidence="7 8" key="1">
    <citation type="submission" date="2014-03" db="EMBL/GenBank/DDBJ databases">
        <title>The genome of Kluyveromyces dobzhanskii.</title>
        <authorList>
            <person name="Nystedt B."/>
            <person name="Astrom S."/>
        </authorList>
    </citation>
    <scope>NUCLEOTIDE SEQUENCE [LARGE SCALE GENOMIC DNA]</scope>
    <source>
        <strain evidence="7 8">CBS 2104</strain>
    </source>
</reference>
<dbReference type="PRINTS" id="PR00724">
    <property type="entry name" value="CRBOXYPTASEC"/>
</dbReference>
<name>A0A0A8L387_9SACH</name>
<dbReference type="Pfam" id="PF00450">
    <property type="entry name" value="Peptidase_S10"/>
    <property type="match status" value="1"/>
</dbReference>
<dbReference type="EMBL" id="CCBQ010000022">
    <property type="protein sequence ID" value="CDO93331.1"/>
    <property type="molecule type" value="Genomic_DNA"/>
</dbReference>
<dbReference type="GO" id="GO:0004185">
    <property type="term" value="F:serine-type carboxypeptidase activity"/>
    <property type="evidence" value="ECO:0007669"/>
    <property type="project" value="UniProtKB-UniRule"/>
</dbReference>
<dbReference type="PROSITE" id="PS00131">
    <property type="entry name" value="CARBOXYPEPT_SER_SER"/>
    <property type="match status" value="1"/>
</dbReference>
<evidence type="ECO:0000256" key="4">
    <source>
        <dbReference type="ARBA" id="ARBA00022801"/>
    </source>
</evidence>
<feature type="signal peptide" evidence="6">
    <location>
        <begin position="1"/>
        <end position="25"/>
    </location>
</feature>
<proteinExistence type="inferred from homology"/>
<dbReference type="AlphaFoldDB" id="A0A0A8L387"/>
<evidence type="ECO:0000256" key="3">
    <source>
        <dbReference type="ARBA" id="ARBA00022670"/>
    </source>
</evidence>
<keyword evidence="4 6" id="KW-0378">Hydrolase</keyword>
<dbReference type="InterPro" id="IPR001563">
    <property type="entry name" value="Peptidase_S10"/>
</dbReference>
<evidence type="ECO:0000313" key="8">
    <source>
        <dbReference type="Proteomes" id="UP000031516"/>
    </source>
</evidence>
<evidence type="ECO:0000256" key="1">
    <source>
        <dbReference type="ARBA" id="ARBA00009431"/>
    </source>
</evidence>
<evidence type="ECO:0000313" key="7">
    <source>
        <dbReference type="EMBL" id="CDO93331.1"/>
    </source>
</evidence>
<keyword evidence="8" id="KW-1185">Reference proteome</keyword>
<dbReference type="EC" id="3.4.16.-" evidence="6"/>
<dbReference type="Proteomes" id="UP000031516">
    <property type="component" value="Unassembled WGS sequence"/>
</dbReference>